<sequence>MNDRILSLLGICKRAGKLITGADTTIDSIRKNKAKLVIFANDFSKSSKKSVQTAADECNVKTLTINRSKEGIGFALGKICGVMTTEDKGFADKLEQLIENELGGELYDKI</sequence>
<evidence type="ECO:0000259" key="1">
    <source>
        <dbReference type="Pfam" id="PF01248"/>
    </source>
</evidence>
<evidence type="ECO:0000313" key="3">
    <source>
        <dbReference type="Proteomes" id="UP000233425"/>
    </source>
</evidence>
<keyword evidence="2" id="KW-0689">Ribosomal protein</keyword>
<dbReference type="InterPro" id="IPR029064">
    <property type="entry name" value="Ribosomal_eL30-like_sf"/>
</dbReference>
<dbReference type="Pfam" id="PF01248">
    <property type="entry name" value="Ribosomal_L7Ae"/>
    <property type="match status" value="1"/>
</dbReference>
<accession>A0A2N0UIP4</accession>
<dbReference type="RefSeq" id="WP_101029653.1">
    <property type="nucleotide sequence ID" value="NZ_CABMMZ010000073.1"/>
</dbReference>
<gene>
    <name evidence="2" type="primary">rplGA</name>
    <name evidence="2" type="ORF">RBATCC27255_01727</name>
</gene>
<reference evidence="2" key="1">
    <citation type="journal article" date="2018" name="Environ. Microbiol.">
        <title>Sporulation capability and amylosome conservation among diverse human colonic and rumen isolates of the keystone starch-degrader Ruminococcus bromii.</title>
        <authorList>
            <person name="Mukhopadhya I."/>
            <person name="Morais S."/>
            <person name="Laverde-Gomez J."/>
            <person name="Sheridan P.O."/>
            <person name="Walker A.W."/>
            <person name="Kelly W."/>
            <person name="Klieve A.V."/>
            <person name="Ouwerkerk D."/>
            <person name="Duncan S.H."/>
            <person name="Louis P."/>
            <person name="Koropatkin N."/>
            <person name="Cockburn D."/>
            <person name="Kibler R."/>
            <person name="Cooper P.J."/>
            <person name="Sandoval C."/>
            <person name="Crost E."/>
            <person name="Juge N."/>
            <person name="Bayer E.A."/>
            <person name="Flint H.J."/>
        </authorList>
    </citation>
    <scope>NUCLEOTIDE SEQUENCE [LARGE SCALE GENOMIC DNA]</scope>
    <source>
        <strain evidence="2">ATCC 27255</strain>
    </source>
</reference>
<dbReference type="SUPFAM" id="SSF55315">
    <property type="entry name" value="L30e-like"/>
    <property type="match status" value="1"/>
</dbReference>
<proteinExistence type="predicted"/>
<dbReference type="GO" id="GO:0005840">
    <property type="term" value="C:ribosome"/>
    <property type="evidence" value="ECO:0007669"/>
    <property type="project" value="UniProtKB-KW"/>
</dbReference>
<evidence type="ECO:0000313" key="2">
    <source>
        <dbReference type="EMBL" id="PKD26863.1"/>
    </source>
</evidence>
<name>A0A2N0UIP4_9FIRM</name>
<dbReference type="Gene3D" id="3.30.1330.30">
    <property type="match status" value="1"/>
</dbReference>
<comment type="caution">
    <text evidence="2">The sequence shown here is derived from an EMBL/GenBank/DDBJ whole genome shotgun (WGS) entry which is preliminary data.</text>
</comment>
<feature type="domain" description="Ribosomal protein eL8/eL30/eS12/Gadd45" evidence="1">
    <location>
        <begin position="5"/>
        <end position="93"/>
    </location>
</feature>
<dbReference type="AlphaFoldDB" id="A0A2N0UIP4"/>
<organism evidence="2 3">
    <name type="scientific">Ruminococcus bromii</name>
    <dbReference type="NCBI Taxonomy" id="40518"/>
    <lineage>
        <taxon>Bacteria</taxon>
        <taxon>Bacillati</taxon>
        <taxon>Bacillota</taxon>
        <taxon>Clostridia</taxon>
        <taxon>Eubacteriales</taxon>
        <taxon>Oscillospiraceae</taxon>
        <taxon>Ruminococcus</taxon>
    </lineage>
</organism>
<keyword evidence="2" id="KW-0687">Ribonucleoprotein</keyword>
<dbReference type="InterPro" id="IPR004038">
    <property type="entry name" value="Ribosomal_eL8/eL30/eS12/Gad45"/>
</dbReference>
<keyword evidence="3" id="KW-1185">Reference proteome</keyword>
<dbReference type="EMBL" id="NNSR01000073">
    <property type="protein sequence ID" value="PKD26863.1"/>
    <property type="molecule type" value="Genomic_DNA"/>
</dbReference>
<dbReference type="Proteomes" id="UP000233425">
    <property type="component" value="Unassembled WGS sequence"/>
</dbReference>
<protein>
    <submittedName>
        <fullName evidence="2">Putative ribosomal protein YlxQ</fullName>
    </submittedName>
</protein>